<sequence length="93" mass="11336">METEQTWTTTTEEQLPRRRIMDVHGIFGFSHQQEFKLPFYNQDNNQKPQHVYDKTAKGLNPLDLVKGRLWDLRIARQDYKFRKRTWEPENDLN</sequence>
<comment type="caution">
    <text evidence="1">The sequence shown here is derived from an EMBL/GenBank/DDBJ whole genome shotgun (WGS) entry which is preliminary data.</text>
</comment>
<evidence type="ECO:0000313" key="2">
    <source>
        <dbReference type="Proteomes" id="UP000722485"/>
    </source>
</evidence>
<protein>
    <submittedName>
        <fullName evidence="1">Uncharacterized protein</fullName>
    </submittedName>
</protein>
<accession>A0A9P5LED4</accession>
<evidence type="ECO:0000313" key="1">
    <source>
        <dbReference type="EMBL" id="KAF7546506.1"/>
    </source>
</evidence>
<gene>
    <name evidence="1" type="ORF">G7Z17_g8399</name>
</gene>
<name>A0A9P5LED4_9HYPO</name>
<dbReference type="AlphaFoldDB" id="A0A9P5LED4"/>
<reference evidence="1" key="1">
    <citation type="submission" date="2020-03" db="EMBL/GenBank/DDBJ databases">
        <title>Draft Genome Sequence of Cylindrodendrum hubeiense.</title>
        <authorList>
            <person name="Buettner E."/>
            <person name="Kellner H."/>
        </authorList>
    </citation>
    <scope>NUCLEOTIDE SEQUENCE</scope>
    <source>
        <strain evidence="1">IHI 201604</strain>
    </source>
</reference>
<keyword evidence="2" id="KW-1185">Reference proteome</keyword>
<organism evidence="1 2">
    <name type="scientific">Cylindrodendrum hubeiense</name>
    <dbReference type="NCBI Taxonomy" id="595255"/>
    <lineage>
        <taxon>Eukaryota</taxon>
        <taxon>Fungi</taxon>
        <taxon>Dikarya</taxon>
        <taxon>Ascomycota</taxon>
        <taxon>Pezizomycotina</taxon>
        <taxon>Sordariomycetes</taxon>
        <taxon>Hypocreomycetidae</taxon>
        <taxon>Hypocreales</taxon>
        <taxon>Nectriaceae</taxon>
        <taxon>Cylindrodendrum</taxon>
    </lineage>
</organism>
<dbReference type="EMBL" id="JAANBB010000211">
    <property type="protein sequence ID" value="KAF7546506.1"/>
    <property type="molecule type" value="Genomic_DNA"/>
</dbReference>
<proteinExistence type="predicted"/>
<dbReference type="Proteomes" id="UP000722485">
    <property type="component" value="Unassembled WGS sequence"/>
</dbReference>